<comment type="caution">
    <text evidence="2">The sequence shown here is derived from an EMBL/GenBank/DDBJ whole genome shotgun (WGS) entry which is preliminary data.</text>
</comment>
<reference evidence="2 3" key="2">
    <citation type="journal article" date="2017" name="Front. Plant Sci.">
        <title>Gene Classification and Mining of Molecular Markers Useful in Red Clover (Trifolium pratense) Breeding.</title>
        <authorList>
            <person name="Istvanek J."/>
            <person name="Dluhosova J."/>
            <person name="Dluhos P."/>
            <person name="Patkova L."/>
            <person name="Nedelnik J."/>
            <person name="Repkova J."/>
        </authorList>
    </citation>
    <scope>NUCLEOTIDE SEQUENCE [LARGE SCALE GENOMIC DNA]</scope>
    <source>
        <strain evidence="3">cv. Tatra</strain>
        <tissue evidence="2">Young leaves</tissue>
    </source>
</reference>
<sequence>QSDGQTEIVNKTLQQYLRCFVHDKPKLWGNFLPWAEWHYNTAVHTSTGLSPFQVVYGRPPPCLVDYIPGSTTLQAVDATLNDRDEVLQLLKNKLLKAQETMKEYADKHRSPHNFKVGDFVFVKLRPYRQNSVLGRRFHKLSKRFYGPFKLIQAIGDVAFQLELPSTSRIHPIFHVSQLKPCSDTTSAVLALPPEAANNQPLLKPLAVLDWKKGLTRG</sequence>
<dbReference type="Gene3D" id="3.30.420.10">
    <property type="entry name" value="Ribonuclease H-like superfamily/Ribonuclease H"/>
    <property type="match status" value="1"/>
</dbReference>
<evidence type="ECO:0000313" key="2">
    <source>
        <dbReference type="EMBL" id="PNX70554.1"/>
    </source>
</evidence>
<name>A0A2K3KWD1_TRIPR</name>
<feature type="non-terminal residue" evidence="2">
    <location>
        <position position="1"/>
    </location>
</feature>
<dbReference type="EMBL" id="ASHM01114367">
    <property type="protein sequence ID" value="PNX70554.1"/>
    <property type="molecule type" value="Genomic_DNA"/>
</dbReference>
<proteinExistence type="predicted"/>
<dbReference type="STRING" id="57577.A0A2K3KWD1"/>
<organism evidence="2 3">
    <name type="scientific">Trifolium pratense</name>
    <name type="common">Red clover</name>
    <dbReference type="NCBI Taxonomy" id="57577"/>
    <lineage>
        <taxon>Eukaryota</taxon>
        <taxon>Viridiplantae</taxon>
        <taxon>Streptophyta</taxon>
        <taxon>Embryophyta</taxon>
        <taxon>Tracheophyta</taxon>
        <taxon>Spermatophyta</taxon>
        <taxon>Magnoliopsida</taxon>
        <taxon>eudicotyledons</taxon>
        <taxon>Gunneridae</taxon>
        <taxon>Pentapetalae</taxon>
        <taxon>rosids</taxon>
        <taxon>fabids</taxon>
        <taxon>Fabales</taxon>
        <taxon>Fabaceae</taxon>
        <taxon>Papilionoideae</taxon>
        <taxon>50 kb inversion clade</taxon>
        <taxon>NPAAA clade</taxon>
        <taxon>Hologalegina</taxon>
        <taxon>IRL clade</taxon>
        <taxon>Trifolieae</taxon>
        <taxon>Trifolium</taxon>
    </lineage>
</organism>
<dbReference type="InterPro" id="IPR036397">
    <property type="entry name" value="RNaseH_sf"/>
</dbReference>
<dbReference type="PANTHER" id="PTHR45835">
    <property type="entry name" value="YALI0A06105P"/>
    <property type="match status" value="1"/>
</dbReference>
<accession>A0A2K3KWD1</accession>
<dbReference type="AlphaFoldDB" id="A0A2K3KWD1"/>
<dbReference type="InterPro" id="IPR001584">
    <property type="entry name" value="Integrase_cat-core"/>
</dbReference>
<dbReference type="PROSITE" id="PS50994">
    <property type="entry name" value="INTEGRASE"/>
    <property type="match status" value="1"/>
</dbReference>
<reference evidence="2 3" key="1">
    <citation type="journal article" date="2014" name="Am. J. Bot.">
        <title>Genome assembly and annotation for red clover (Trifolium pratense; Fabaceae).</title>
        <authorList>
            <person name="Istvanek J."/>
            <person name="Jaros M."/>
            <person name="Krenek A."/>
            <person name="Repkova J."/>
        </authorList>
    </citation>
    <scope>NUCLEOTIDE SEQUENCE [LARGE SCALE GENOMIC DNA]</scope>
    <source>
        <strain evidence="3">cv. Tatra</strain>
        <tissue evidence="2">Young leaves</tissue>
    </source>
</reference>
<dbReference type="PANTHER" id="PTHR45835:SF99">
    <property type="entry name" value="CHROMO DOMAIN-CONTAINING PROTEIN-RELATED"/>
    <property type="match status" value="1"/>
</dbReference>
<dbReference type="InterPro" id="IPR056924">
    <property type="entry name" value="SH3_Tf2-1"/>
</dbReference>
<evidence type="ECO:0000259" key="1">
    <source>
        <dbReference type="PROSITE" id="PS50994"/>
    </source>
</evidence>
<dbReference type="GO" id="GO:0003676">
    <property type="term" value="F:nucleic acid binding"/>
    <property type="evidence" value="ECO:0007669"/>
    <property type="project" value="InterPro"/>
</dbReference>
<gene>
    <name evidence="2" type="ORF">L195_g057509</name>
</gene>
<dbReference type="Pfam" id="PF24626">
    <property type="entry name" value="SH3_Tf2-1"/>
    <property type="match status" value="1"/>
</dbReference>
<dbReference type="SUPFAM" id="SSF53098">
    <property type="entry name" value="Ribonuclease H-like"/>
    <property type="match status" value="1"/>
</dbReference>
<dbReference type="GO" id="GO:0015074">
    <property type="term" value="P:DNA integration"/>
    <property type="evidence" value="ECO:0007669"/>
    <property type="project" value="InterPro"/>
</dbReference>
<protein>
    <submittedName>
        <fullName evidence="2">Ty3/gypsy retrotransposon protein</fullName>
    </submittedName>
</protein>
<dbReference type="InterPro" id="IPR012337">
    <property type="entry name" value="RNaseH-like_sf"/>
</dbReference>
<feature type="non-terminal residue" evidence="2">
    <location>
        <position position="217"/>
    </location>
</feature>
<dbReference type="Proteomes" id="UP000236291">
    <property type="component" value="Unassembled WGS sequence"/>
</dbReference>
<feature type="domain" description="Integrase catalytic" evidence="1">
    <location>
        <begin position="1"/>
        <end position="59"/>
    </location>
</feature>
<evidence type="ECO:0000313" key="3">
    <source>
        <dbReference type="Proteomes" id="UP000236291"/>
    </source>
</evidence>